<keyword evidence="2" id="KW-1185">Reference proteome</keyword>
<gene>
    <name evidence="1" type="ORF">Taro_046146</name>
</gene>
<proteinExistence type="predicted"/>
<protein>
    <submittedName>
        <fullName evidence="1">Uncharacterized protein</fullName>
    </submittedName>
</protein>
<dbReference type="AlphaFoldDB" id="A0A843WP16"/>
<sequence>MALVFPSCLGFTPNNLTRVPVTAKGAVVTSTRLPVPDLVPCNRYYRVILLACACGGVLRSVFSWGALGWFYLWALNLVEVLGGYACGETFLLTWLLSVPCGDTWLFLPNLVEVWDVGACVVRLWSHVVAPVFRELIVSTGACRGLLPHCV</sequence>
<accession>A0A843WP16</accession>
<reference evidence="1" key="1">
    <citation type="submission" date="2017-07" db="EMBL/GenBank/DDBJ databases">
        <title>Taro Niue Genome Assembly and Annotation.</title>
        <authorList>
            <person name="Atibalentja N."/>
            <person name="Keating K."/>
            <person name="Fields C.J."/>
        </authorList>
    </citation>
    <scope>NUCLEOTIDE SEQUENCE</scope>
    <source>
        <strain evidence="1">Niue_2</strain>
        <tissue evidence="1">Leaf</tissue>
    </source>
</reference>
<evidence type="ECO:0000313" key="1">
    <source>
        <dbReference type="EMBL" id="MQM13223.1"/>
    </source>
</evidence>
<organism evidence="1 2">
    <name type="scientific">Colocasia esculenta</name>
    <name type="common">Wild taro</name>
    <name type="synonym">Arum esculentum</name>
    <dbReference type="NCBI Taxonomy" id="4460"/>
    <lineage>
        <taxon>Eukaryota</taxon>
        <taxon>Viridiplantae</taxon>
        <taxon>Streptophyta</taxon>
        <taxon>Embryophyta</taxon>
        <taxon>Tracheophyta</taxon>
        <taxon>Spermatophyta</taxon>
        <taxon>Magnoliopsida</taxon>
        <taxon>Liliopsida</taxon>
        <taxon>Araceae</taxon>
        <taxon>Aroideae</taxon>
        <taxon>Colocasieae</taxon>
        <taxon>Colocasia</taxon>
    </lineage>
</organism>
<name>A0A843WP16_COLES</name>
<dbReference type="Proteomes" id="UP000652761">
    <property type="component" value="Unassembled WGS sequence"/>
</dbReference>
<comment type="caution">
    <text evidence="1">The sequence shown here is derived from an EMBL/GenBank/DDBJ whole genome shotgun (WGS) entry which is preliminary data.</text>
</comment>
<evidence type="ECO:0000313" key="2">
    <source>
        <dbReference type="Proteomes" id="UP000652761"/>
    </source>
</evidence>
<dbReference type="EMBL" id="NMUH01005614">
    <property type="protein sequence ID" value="MQM13223.1"/>
    <property type="molecule type" value="Genomic_DNA"/>
</dbReference>